<dbReference type="EMBL" id="VCUW02000028">
    <property type="protein sequence ID" value="TRG42402.1"/>
    <property type="molecule type" value="Genomic_DNA"/>
</dbReference>
<dbReference type="EMBL" id="AAKKDH010000004">
    <property type="protein sequence ID" value="ECS6135128.1"/>
    <property type="molecule type" value="Genomic_DNA"/>
</dbReference>
<dbReference type="EMBL" id="AAKOYA010000006">
    <property type="protein sequence ID" value="ECU1186433.1"/>
    <property type="molecule type" value="Genomic_DNA"/>
</dbReference>
<dbReference type="InterPro" id="IPR036410">
    <property type="entry name" value="HSP_DnaJ_Cys-rich_dom_sf"/>
</dbReference>
<evidence type="ECO:0000313" key="10">
    <source>
        <dbReference type="EMBL" id="ECT3923263.1"/>
    </source>
</evidence>
<evidence type="ECO:0000256" key="3">
    <source>
        <dbReference type="ARBA" id="ARBA00023163"/>
    </source>
</evidence>
<dbReference type="SUPFAM" id="SSF57938">
    <property type="entry name" value="DnaJ/Hsp40 cysteine-rich domain"/>
    <property type="match status" value="1"/>
</dbReference>
<accession>A0A2T8MCM0</accession>
<evidence type="ECO:0000313" key="16">
    <source>
        <dbReference type="EMBL" id="TRG42402.1"/>
    </source>
</evidence>
<dbReference type="Gene3D" id="1.10.274.110">
    <property type="match status" value="1"/>
</dbReference>
<reference evidence="14" key="1">
    <citation type="journal article" date="2018" name="Genome Biol.">
        <title>SKESA: strategic k-mer extension for scrupulous assemblies.</title>
        <authorList>
            <person name="Souvorov A."/>
            <person name="Agarwala R."/>
            <person name="Lipman D.J."/>
        </authorList>
    </citation>
    <scope>NUCLEOTIDE SEQUENCE</scope>
    <source>
        <strain evidence="15">CDC B1487</strain>
        <strain evidence="14">Salmonella enterica</strain>
    </source>
</reference>
<evidence type="ECO:0000313" key="8">
    <source>
        <dbReference type="EMBL" id="ECS6135128.1"/>
    </source>
</evidence>
<dbReference type="EMBL" id="AAHZBB010000001">
    <property type="protein sequence ID" value="ECB8973177.1"/>
    <property type="molecule type" value="Genomic_DNA"/>
</dbReference>
<dbReference type="EMBL" id="AAKMPV010000004">
    <property type="protein sequence ID" value="ECT3923263.1"/>
    <property type="molecule type" value="Genomic_DNA"/>
</dbReference>
<reference evidence="15" key="4">
    <citation type="submission" date="2018-07" db="EMBL/GenBank/DDBJ databases">
        <authorList>
            <consortium name="NCBI Pathogen Detection Project"/>
        </authorList>
    </citation>
    <scope>NUCLEOTIDE SEQUENCE</scope>
    <source>
        <strain evidence="15">CDC B1487</strain>
        <strain evidence="14">Salmonella enterica</strain>
    </source>
</reference>
<dbReference type="RefSeq" id="WP_023171057.1">
    <property type="nucleotide sequence ID" value="NZ_CALPAM010000002.1"/>
</dbReference>
<dbReference type="EMBL" id="AAKQAO010000041">
    <property type="protein sequence ID" value="ECU4737973.1"/>
    <property type="molecule type" value="Genomic_DNA"/>
</dbReference>
<dbReference type="GO" id="GO:0003677">
    <property type="term" value="F:DNA binding"/>
    <property type="evidence" value="ECO:0007669"/>
    <property type="project" value="UniProtKB-KW"/>
</dbReference>
<dbReference type="Pfam" id="PF03589">
    <property type="entry name" value="Antiterm"/>
    <property type="match status" value="2"/>
</dbReference>
<gene>
    <name evidence="7" type="ORF">AZF31_15050</name>
    <name evidence="8" type="ORF">BUM38_08980</name>
    <name evidence="13" type="ORF">D3T63_10585</name>
    <name evidence="10" type="ORF">D4T67_04525</name>
    <name evidence="5" type="ORF">D6A11_13800</name>
    <name evidence="11" type="ORF">DNB52_06185</name>
    <name evidence="9" type="ORF">DUZ69_11155</name>
    <name evidence="12" type="ORF">EVA07_23845</name>
    <name evidence="6" type="ORF">FAC46_02605</name>
    <name evidence="4" type="ORF">FFW56_09650</name>
    <name evidence="16" type="ORF">FG704_023725</name>
    <name evidence="14" type="ORF">GB592_00565</name>
    <name evidence="15" type="ORF">GNC26_002732</name>
</gene>
<organism evidence="7">
    <name type="scientific">Salmonella anatum</name>
    <dbReference type="NCBI Taxonomy" id="58712"/>
    <lineage>
        <taxon>Bacteria</taxon>
        <taxon>Pseudomonadati</taxon>
        <taxon>Pseudomonadota</taxon>
        <taxon>Gammaproteobacteria</taxon>
        <taxon>Enterobacterales</taxon>
        <taxon>Enterobacteriaceae</taxon>
        <taxon>Salmonella</taxon>
    </lineage>
</organism>
<sequence>MNLDSVLKFFAPKGMHISDTSRATASDQLTVTDVMAALGMTQSDAGIGLAMYLGKAGISSQDREASIIWLAEYAKERAPMAVRKASGKKFSLCMRILARFAYNDYASSAADSVECPKCCGKGLLTTTKTVTKSHYTMRLPQWAKDMKQSPSDFEVKRDVTDTDQTLCSRCHGTGKISKRCQCGGTGKTVDRKATELQGVPVYKECKRCEGRGYSRPKSSVAYRGIFSELPSLPDRTWRYSWKPFYESLVTKCFQEESYSNAQLSRVTKSDDVIEIA</sequence>
<comment type="caution">
    <text evidence="7">The sequence shown here is derived from an EMBL/GenBank/DDBJ whole genome shotgun (WGS) entry which is preliminary data.</text>
</comment>
<dbReference type="AlphaFoldDB" id="A0A2T8MCM0"/>
<evidence type="ECO:0000313" key="15">
    <source>
        <dbReference type="EMBL" id="HAE8374142.1"/>
    </source>
</evidence>
<dbReference type="EMBL" id="AAFZFQ010000006">
    <property type="protein sequence ID" value="EBL4822964.1"/>
    <property type="molecule type" value="Genomic_DNA"/>
</dbReference>
<keyword evidence="3" id="KW-0804">Transcription</keyword>
<proteinExistence type="inferred from homology"/>
<keyword evidence="2" id="KW-0238">DNA-binding</keyword>
<reference evidence="16 17" key="5">
    <citation type="journal article" date="2019" name="Appl. Environ. Microbiol.">
        <title>Clinically Unreported Salmonellosis Outbreak Detected via Comparative Genomic Analysis of Municipal Wastewater Salmonella Isolates.</title>
        <authorList>
            <person name="Diemert S."/>
            <person name="Yan T."/>
        </authorList>
    </citation>
    <scope>NUCLEOTIDE SEQUENCE [LARGE SCALE GENOMIC DNA]</scope>
    <source>
        <strain evidence="16 17">HIY0183</strain>
    </source>
</reference>
<reference evidence="8" key="2">
    <citation type="submission" date="2018-07" db="EMBL/GenBank/DDBJ databases">
        <authorList>
            <consortium name="GenomeTrakr network: Whole genome sequencing for foodborne pathogen traceback"/>
        </authorList>
    </citation>
    <scope>NUCLEOTIDE SEQUENCE</scope>
    <source>
        <strain evidence="11">FSIS11808940</strain>
        <strain evidence="6">FSIS11919908</strain>
        <strain evidence="8">FSIS1609251</strain>
        <strain evidence="13">FSIS21822075</strain>
        <strain evidence="12">HIY0183</strain>
    </source>
</reference>
<evidence type="ECO:0000256" key="2">
    <source>
        <dbReference type="ARBA" id="ARBA00023125"/>
    </source>
</evidence>
<evidence type="ECO:0000313" key="9">
    <source>
        <dbReference type="EMBL" id="ECT1477760.1"/>
    </source>
</evidence>
<dbReference type="InterPro" id="IPR038500">
    <property type="entry name" value="Antitermination_sf"/>
</dbReference>
<dbReference type="Proteomes" id="UP000319232">
    <property type="component" value="Unassembled WGS sequence"/>
</dbReference>
<dbReference type="GO" id="GO:0006355">
    <property type="term" value="P:regulation of DNA-templated transcription"/>
    <property type="evidence" value="ECO:0007669"/>
    <property type="project" value="InterPro"/>
</dbReference>
<evidence type="ECO:0000256" key="1">
    <source>
        <dbReference type="ARBA" id="ARBA00023015"/>
    </source>
</evidence>
<evidence type="ECO:0000313" key="7">
    <source>
        <dbReference type="EMBL" id="ECS2638649.1"/>
    </source>
</evidence>
<evidence type="ECO:0000313" key="12">
    <source>
        <dbReference type="EMBL" id="ECU4737973.1"/>
    </source>
</evidence>
<dbReference type="EMBL" id="AAKSYA010000011">
    <property type="protein sequence ID" value="ECV0338977.1"/>
    <property type="molecule type" value="Genomic_DNA"/>
</dbReference>
<dbReference type="HAMAP" id="MF_04158">
    <property type="entry name" value="Antitermination_lambda"/>
    <property type="match status" value="1"/>
</dbReference>
<evidence type="ECO:0000313" key="11">
    <source>
        <dbReference type="EMBL" id="ECU1186433.1"/>
    </source>
</evidence>
<protein>
    <submittedName>
        <fullName evidence="7">Antitermination protein</fullName>
    </submittedName>
</protein>
<dbReference type="EMBL" id="AAHPVZ010000044">
    <property type="protein sequence ID" value="EBZ0400184.1"/>
    <property type="molecule type" value="Genomic_DNA"/>
</dbReference>
<dbReference type="EMBL" id="DAAGON010000001">
    <property type="protein sequence ID" value="HAB3939597.1"/>
    <property type="molecule type" value="Genomic_DNA"/>
</dbReference>
<reference evidence="7" key="3">
    <citation type="submission" date="2018-07" db="EMBL/GenBank/DDBJ databases">
        <authorList>
            <consortium name="NARMS: The National Antimicrobial Resistance Monitoring System"/>
        </authorList>
    </citation>
    <scope>NUCLEOTIDE SEQUENCE</scope>
    <source>
        <strain evidence="9">FSIS11811949</strain>
        <strain evidence="5">FSIS11813694</strain>
        <strain evidence="10">FSIS11813894</strain>
        <strain evidence="4">FSIS11921149</strain>
        <strain evidence="7">FSIS1605746</strain>
    </source>
</reference>
<evidence type="ECO:0000313" key="5">
    <source>
        <dbReference type="EMBL" id="EBZ0400184.1"/>
    </source>
</evidence>
<evidence type="ECO:0000313" key="6">
    <source>
        <dbReference type="EMBL" id="ECB8973177.1"/>
    </source>
</evidence>
<keyword evidence="1" id="KW-0805">Transcription regulation</keyword>
<dbReference type="EMBL" id="AAKJAJ010000009">
    <property type="protein sequence ID" value="ECS2638649.1"/>
    <property type="molecule type" value="Genomic_DNA"/>
</dbReference>
<evidence type="ECO:0000313" key="14">
    <source>
        <dbReference type="EMBL" id="HAB3939597.1"/>
    </source>
</evidence>
<dbReference type="EMBL" id="AAKLVW010000019">
    <property type="protein sequence ID" value="ECT1477760.1"/>
    <property type="molecule type" value="Genomic_DNA"/>
</dbReference>
<name>A0A2T8MCM0_SALAN</name>
<dbReference type="InterPro" id="IPR003222">
    <property type="entry name" value="Antitermntn"/>
</dbReference>
<evidence type="ECO:0000313" key="17">
    <source>
        <dbReference type="Proteomes" id="UP000319232"/>
    </source>
</evidence>
<evidence type="ECO:0000313" key="4">
    <source>
        <dbReference type="EMBL" id="EBL4822964.1"/>
    </source>
</evidence>
<dbReference type="EMBL" id="DAATFV010000010">
    <property type="protein sequence ID" value="HAE8374142.1"/>
    <property type="molecule type" value="Genomic_DNA"/>
</dbReference>
<evidence type="ECO:0000313" key="13">
    <source>
        <dbReference type="EMBL" id="ECV0338977.1"/>
    </source>
</evidence>